<protein>
    <submittedName>
        <fullName evidence="1">Uncharacterized protein</fullName>
    </submittedName>
</protein>
<gene>
    <name evidence="1" type="ORF">FO013_20135</name>
</gene>
<reference evidence="1 2" key="1">
    <citation type="submission" date="2019-07" db="EMBL/GenBank/DDBJ databases">
        <title>Draft genome sequence of Brevibacterium aurantiacum XU54 isolated from Xinjiang China.</title>
        <authorList>
            <person name="Xu X."/>
        </authorList>
    </citation>
    <scope>NUCLEOTIDE SEQUENCE [LARGE SCALE GENOMIC DNA]</scope>
    <source>
        <strain evidence="1 2">XU54</strain>
    </source>
</reference>
<proteinExistence type="predicted"/>
<dbReference type="RefSeq" id="WP_143924348.1">
    <property type="nucleotide sequence ID" value="NZ_VLTK01000017.1"/>
</dbReference>
<organism evidence="1 2">
    <name type="scientific">Brevibacterium aurantiacum</name>
    <dbReference type="NCBI Taxonomy" id="273384"/>
    <lineage>
        <taxon>Bacteria</taxon>
        <taxon>Bacillati</taxon>
        <taxon>Actinomycetota</taxon>
        <taxon>Actinomycetes</taxon>
        <taxon>Micrococcales</taxon>
        <taxon>Brevibacteriaceae</taxon>
        <taxon>Brevibacterium</taxon>
    </lineage>
</organism>
<accession>A0A556C4Q7</accession>
<dbReference type="Proteomes" id="UP000316406">
    <property type="component" value="Unassembled WGS sequence"/>
</dbReference>
<comment type="caution">
    <text evidence="1">The sequence shown here is derived from an EMBL/GenBank/DDBJ whole genome shotgun (WGS) entry which is preliminary data.</text>
</comment>
<evidence type="ECO:0000313" key="1">
    <source>
        <dbReference type="EMBL" id="TSI12445.1"/>
    </source>
</evidence>
<dbReference type="AlphaFoldDB" id="A0A556C4Q7"/>
<sequence>MTTNPTNTSTKITVDAGDLLSLMTTSYAANDAVTNWRATNGPVFPVIKALADSHRSSMNLLDSLSESIDAGHQDNALAVLRASNSDEPSADVAGARR</sequence>
<dbReference type="EMBL" id="VLTK01000017">
    <property type="protein sequence ID" value="TSI12445.1"/>
    <property type="molecule type" value="Genomic_DNA"/>
</dbReference>
<keyword evidence="2" id="KW-1185">Reference proteome</keyword>
<evidence type="ECO:0000313" key="2">
    <source>
        <dbReference type="Proteomes" id="UP000316406"/>
    </source>
</evidence>
<name>A0A556C4Q7_BREAU</name>